<gene>
    <name evidence="7" type="ORF">RND71_001447</name>
</gene>
<evidence type="ECO:0000259" key="6">
    <source>
        <dbReference type="PROSITE" id="PS50863"/>
    </source>
</evidence>
<comment type="subcellular location">
    <subcellularLocation>
        <location evidence="1">Nucleus</location>
    </subcellularLocation>
</comment>
<dbReference type="PROSITE" id="PS50863">
    <property type="entry name" value="B3"/>
    <property type="match status" value="1"/>
</dbReference>
<dbReference type="InterPro" id="IPR015300">
    <property type="entry name" value="DNA-bd_pseudobarrel_sf"/>
</dbReference>
<dbReference type="Proteomes" id="UP001291623">
    <property type="component" value="Unassembled WGS sequence"/>
</dbReference>
<name>A0AAE1VYH3_9SOLA</name>
<dbReference type="GO" id="GO:0003677">
    <property type="term" value="F:DNA binding"/>
    <property type="evidence" value="ECO:0007669"/>
    <property type="project" value="UniProtKB-KW"/>
</dbReference>
<dbReference type="Gene3D" id="2.40.330.10">
    <property type="entry name" value="DNA-binding pseudobarrel domain"/>
    <property type="match status" value="1"/>
</dbReference>
<keyword evidence="5" id="KW-0539">Nucleus</keyword>
<evidence type="ECO:0000256" key="3">
    <source>
        <dbReference type="ARBA" id="ARBA00023125"/>
    </source>
</evidence>
<comment type="caution">
    <text evidence="7">The sequence shown here is derived from an EMBL/GenBank/DDBJ whole genome shotgun (WGS) entry which is preliminary data.</text>
</comment>
<reference evidence="7" key="1">
    <citation type="submission" date="2023-12" db="EMBL/GenBank/DDBJ databases">
        <title>Genome assembly of Anisodus tanguticus.</title>
        <authorList>
            <person name="Wang Y.-J."/>
        </authorList>
    </citation>
    <scope>NUCLEOTIDE SEQUENCE</scope>
    <source>
        <strain evidence="7">KB-2021</strain>
        <tissue evidence="7">Leaf</tissue>
    </source>
</reference>
<dbReference type="AlphaFoldDB" id="A0AAE1VYH3"/>
<evidence type="ECO:0000313" key="8">
    <source>
        <dbReference type="Proteomes" id="UP001291623"/>
    </source>
</evidence>
<accession>A0AAE1VYH3</accession>
<evidence type="ECO:0000256" key="4">
    <source>
        <dbReference type="ARBA" id="ARBA00023163"/>
    </source>
</evidence>
<dbReference type="GO" id="GO:0005634">
    <property type="term" value="C:nucleus"/>
    <property type="evidence" value="ECO:0007669"/>
    <property type="project" value="UniProtKB-SubCell"/>
</dbReference>
<proteinExistence type="predicted"/>
<keyword evidence="4" id="KW-0804">Transcription</keyword>
<organism evidence="7 8">
    <name type="scientific">Anisodus tanguticus</name>
    <dbReference type="NCBI Taxonomy" id="243964"/>
    <lineage>
        <taxon>Eukaryota</taxon>
        <taxon>Viridiplantae</taxon>
        <taxon>Streptophyta</taxon>
        <taxon>Embryophyta</taxon>
        <taxon>Tracheophyta</taxon>
        <taxon>Spermatophyta</taxon>
        <taxon>Magnoliopsida</taxon>
        <taxon>eudicotyledons</taxon>
        <taxon>Gunneridae</taxon>
        <taxon>Pentapetalae</taxon>
        <taxon>asterids</taxon>
        <taxon>lamiids</taxon>
        <taxon>Solanales</taxon>
        <taxon>Solanaceae</taxon>
        <taxon>Solanoideae</taxon>
        <taxon>Hyoscyameae</taxon>
        <taxon>Anisodus</taxon>
    </lineage>
</organism>
<evidence type="ECO:0000256" key="2">
    <source>
        <dbReference type="ARBA" id="ARBA00023015"/>
    </source>
</evidence>
<dbReference type="InterPro" id="IPR003340">
    <property type="entry name" value="B3_DNA-bd"/>
</dbReference>
<evidence type="ECO:0000256" key="5">
    <source>
        <dbReference type="ARBA" id="ARBA00023242"/>
    </source>
</evidence>
<protein>
    <recommendedName>
        <fullName evidence="6">TF-B3 domain-containing protein</fullName>
    </recommendedName>
</protein>
<dbReference type="SUPFAM" id="SSF101936">
    <property type="entry name" value="DNA-binding pseudobarrel domain"/>
    <property type="match status" value="1"/>
</dbReference>
<evidence type="ECO:0000313" key="7">
    <source>
        <dbReference type="EMBL" id="KAK4379585.1"/>
    </source>
</evidence>
<keyword evidence="3" id="KW-0238">DNA-binding</keyword>
<keyword evidence="2" id="KW-0805">Transcription regulation</keyword>
<dbReference type="EMBL" id="JAVYJV010000001">
    <property type="protein sequence ID" value="KAK4379585.1"/>
    <property type="molecule type" value="Genomic_DNA"/>
</dbReference>
<keyword evidence="8" id="KW-1185">Reference proteome</keyword>
<feature type="domain" description="TF-B3" evidence="6">
    <location>
        <begin position="1"/>
        <end position="73"/>
    </location>
</feature>
<evidence type="ECO:0000256" key="1">
    <source>
        <dbReference type="ARBA" id="ARBA00004123"/>
    </source>
</evidence>
<sequence>MWNALPNVGCPIFLFYGKEKVYHRMSFRSSTYKRLYQGWKDFVDSTGQQEGDTICFRVIPFNDGFGLQFYKKSIVIIID</sequence>